<accession>A0A504XJL1</accession>
<proteinExistence type="predicted"/>
<dbReference type="GO" id="GO:0005516">
    <property type="term" value="F:calmodulin binding"/>
    <property type="evidence" value="ECO:0007669"/>
    <property type="project" value="UniProtKB-KW"/>
</dbReference>
<dbReference type="PANTHER" id="PTHR22706:SF1">
    <property type="entry name" value="ASSEMBLY FACTOR FOR SPINDLE MICROTUBULES"/>
    <property type="match status" value="1"/>
</dbReference>
<dbReference type="Pfam" id="PF00612">
    <property type="entry name" value="IQ"/>
    <property type="match status" value="3"/>
</dbReference>
<evidence type="ECO:0000256" key="5">
    <source>
        <dbReference type="SAM" id="MobiDB-lite"/>
    </source>
</evidence>
<gene>
    <name evidence="6" type="ORF">CGC21_14420</name>
</gene>
<dbReference type="GO" id="GO:0005737">
    <property type="term" value="C:cytoplasm"/>
    <property type="evidence" value="ECO:0007669"/>
    <property type="project" value="UniProtKB-SubCell"/>
</dbReference>
<dbReference type="PROSITE" id="PS50096">
    <property type="entry name" value="IQ"/>
    <property type="match status" value="3"/>
</dbReference>
<name>A0A504XJL1_LEIDO</name>
<dbReference type="GO" id="GO:0007051">
    <property type="term" value="P:spindle organization"/>
    <property type="evidence" value="ECO:0007669"/>
    <property type="project" value="TreeGrafter"/>
</dbReference>
<dbReference type="VEuPathDB" id="TriTrypDB:LdCL_360049900"/>
<evidence type="ECO:0000256" key="4">
    <source>
        <dbReference type="ARBA" id="ARBA00022860"/>
    </source>
</evidence>
<keyword evidence="4" id="KW-0112">Calmodulin-binding</keyword>
<dbReference type="GO" id="GO:0051295">
    <property type="term" value="P:establishment of meiotic spindle localization"/>
    <property type="evidence" value="ECO:0007669"/>
    <property type="project" value="TreeGrafter"/>
</dbReference>
<evidence type="ECO:0000313" key="7">
    <source>
        <dbReference type="Proteomes" id="UP000318447"/>
    </source>
</evidence>
<dbReference type="SUPFAM" id="SSF52540">
    <property type="entry name" value="P-loop containing nucleoside triphosphate hydrolases"/>
    <property type="match status" value="1"/>
</dbReference>
<dbReference type="InterPro" id="IPR000048">
    <property type="entry name" value="IQ_motif_EF-hand-BS"/>
</dbReference>
<evidence type="ECO:0000256" key="2">
    <source>
        <dbReference type="ARBA" id="ARBA00022490"/>
    </source>
</evidence>
<evidence type="ECO:0000313" key="6">
    <source>
        <dbReference type="EMBL" id="TPP48534.1"/>
    </source>
</evidence>
<dbReference type="GO" id="GO:0000922">
    <property type="term" value="C:spindle pole"/>
    <property type="evidence" value="ECO:0007669"/>
    <property type="project" value="TreeGrafter"/>
</dbReference>
<dbReference type="InterPro" id="IPR027417">
    <property type="entry name" value="P-loop_NTPase"/>
</dbReference>
<dbReference type="SMART" id="SM00015">
    <property type="entry name" value="IQ"/>
    <property type="match status" value="3"/>
</dbReference>
<dbReference type="GO" id="GO:0000278">
    <property type="term" value="P:mitotic cell cycle"/>
    <property type="evidence" value="ECO:0007669"/>
    <property type="project" value="TreeGrafter"/>
</dbReference>
<organism evidence="6 7">
    <name type="scientific">Leishmania donovani</name>
    <dbReference type="NCBI Taxonomy" id="5661"/>
    <lineage>
        <taxon>Eukaryota</taxon>
        <taxon>Discoba</taxon>
        <taxon>Euglenozoa</taxon>
        <taxon>Kinetoplastea</taxon>
        <taxon>Metakinetoplastina</taxon>
        <taxon>Trypanosomatida</taxon>
        <taxon>Trypanosomatidae</taxon>
        <taxon>Leishmaniinae</taxon>
        <taxon>Leishmania</taxon>
    </lineage>
</organism>
<dbReference type="Proteomes" id="UP000318447">
    <property type="component" value="Unassembled WGS sequence"/>
</dbReference>
<dbReference type="VEuPathDB" id="TriTrypDB:LDHU3_36.5790"/>
<comment type="subcellular location">
    <subcellularLocation>
        <location evidence="1">Cytoplasm</location>
    </subcellularLocation>
</comment>
<dbReference type="InterPro" id="IPR051185">
    <property type="entry name" value="ASPM"/>
</dbReference>
<keyword evidence="2" id="KW-0963">Cytoplasm</keyword>
<sequence length="546" mass="58955">MSPHGRAAYRHRSSLQRTRLCPHPAAEMWGTVKTGYSCLERDVMSRNYSLITPAYGCSLVKAVLSALEDAAAHAPVEIDATVKIQSTFRMYQQRKAFLMLRHHARLIQRVYRGYATRKRLNMERATVRQMTYLQTVFDMFATRIQACYRGYQSRKTRSNYYAQQAYLNVVIARSSEVLAQALSTQIEQDGLRSAEAKRARDLSYAHRTAHMHYMVSTCSVPSVYQPFAAPSTANQSTPNTSHTCREVRGHSEECSLVSPIPPAVKSAGEGSDGCATNDKLMARAAAYASGQKLEDDIRRHARAARLERNTVKAKAIHGPADLTVPATASSPSPYKMIAAGPETEGASVSATSQASGTRLPALTPSQPAQRSHPVNSTAPAATATVPWEVSSARPPQKLLVPRVPPLTGPSFSQTAPPATSSRTTRAGRKPRKAQQAAEDDSFHAAGTAAVPTAGPAPSAASIDPSMSRAAVSSFHRRFAVKRHDCLEHQLSIANGVVSDGNGSCALSSALLSAKEDAAVQRSVDHKVMQGLHGDAIFKVSARRGVQ</sequence>
<feature type="region of interest" description="Disordered" evidence="5">
    <location>
        <begin position="322"/>
        <end position="442"/>
    </location>
</feature>
<evidence type="ECO:0000256" key="3">
    <source>
        <dbReference type="ARBA" id="ARBA00022737"/>
    </source>
</evidence>
<dbReference type="VEuPathDB" id="TriTrypDB:LdBPK_364280.1"/>
<dbReference type="Gene3D" id="1.20.5.190">
    <property type="match status" value="1"/>
</dbReference>
<feature type="compositionally biased region" description="Polar residues" evidence="5">
    <location>
        <begin position="409"/>
        <end position="424"/>
    </location>
</feature>
<keyword evidence="3" id="KW-0677">Repeat</keyword>
<dbReference type="AlphaFoldDB" id="A0A504XJL1"/>
<reference evidence="7" key="1">
    <citation type="submission" date="2019-02" db="EMBL/GenBank/DDBJ databases">
        <title>FDA dAtabase for Regulatory Grade micrObial Sequences (FDA-ARGOS): Supporting development and validation of Infectious Disease Dx tests.</title>
        <authorList>
            <person name="Duncan R."/>
            <person name="Fisher C."/>
            <person name="Tallon L."/>
            <person name="Sadzewicz L."/>
            <person name="Sengamalay N."/>
            <person name="Ott S."/>
            <person name="Godinez A."/>
            <person name="Nagaraj S."/>
            <person name="Vavikolanu K."/>
            <person name="Nadendla S."/>
            <person name="Aluvathingal J."/>
            <person name="Sichtig H."/>
        </authorList>
    </citation>
    <scope>NUCLEOTIDE SEQUENCE [LARGE SCALE GENOMIC DNA]</scope>
    <source>
        <strain evidence="7">FDAARGOS_361</strain>
    </source>
</reference>
<dbReference type="CDD" id="cd23767">
    <property type="entry name" value="IQCD"/>
    <property type="match status" value="1"/>
</dbReference>
<feature type="compositionally biased region" description="Polar residues" evidence="5">
    <location>
        <begin position="346"/>
        <end position="356"/>
    </location>
</feature>
<feature type="compositionally biased region" description="Polar residues" evidence="5">
    <location>
        <begin position="363"/>
        <end position="379"/>
    </location>
</feature>
<protein>
    <submittedName>
        <fullName evidence="6">IQ calmodulin-binding motif family protein</fullName>
    </submittedName>
</protein>
<evidence type="ECO:0000256" key="1">
    <source>
        <dbReference type="ARBA" id="ARBA00004496"/>
    </source>
</evidence>
<dbReference type="EMBL" id="RHLC01000054">
    <property type="protein sequence ID" value="TPP48534.1"/>
    <property type="molecule type" value="Genomic_DNA"/>
</dbReference>
<comment type="caution">
    <text evidence="6">The sequence shown here is derived from an EMBL/GenBank/DDBJ whole genome shotgun (WGS) entry which is preliminary data.</text>
</comment>
<dbReference type="PANTHER" id="PTHR22706">
    <property type="entry name" value="ASSEMBLY FACTOR FOR SPINDLE MICROTUBULES"/>
    <property type="match status" value="1"/>
</dbReference>